<dbReference type="InterPro" id="IPR053145">
    <property type="entry name" value="AB_hydrolase_Est10"/>
</dbReference>
<keyword evidence="1" id="KW-0732">Signal</keyword>
<evidence type="ECO:0000313" key="4">
    <source>
        <dbReference type="EMBL" id="RDY27668.1"/>
    </source>
</evidence>
<keyword evidence="5" id="KW-1185">Reference proteome</keyword>
<evidence type="ECO:0000256" key="1">
    <source>
        <dbReference type="SAM" id="SignalP"/>
    </source>
</evidence>
<dbReference type="Pfam" id="PF13026">
    <property type="entry name" value="DUF3887"/>
    <property type="match status" value="1"/>
</dbReference>
<accession>A0A371J4S2</accession>
<dbReference type="AlphaFoldDB" id="A0A371J4S2"/>
<feature type="domain" description="DUF3887" evidence="3">
    <location>
        <begin position="40"/>
        <end position="128"/>
    </location>
</feature>
<dbReference type="InterPro" id="IPR029058">
    <property type="entry name" value="AB_hydrolase_fold"/>
</dbReference>
<dbReference type="Proteomes" id="UP000215694">
    <property type="component" value="Unassembled WGS sequence"/>
</dbReference>
<reference evidence="4 5" key="1">
    <citation type="journal article" date="2017" name="Genome Announc.">
        <title>Draft Genome Sequence of Romboutsia weinsteinii sp. nov. Strain CCRI-19649(T) Isolated from Surface Water.</title>
        <authorList>
            <person name="Maheux A.F."/>
            <person name="Boudreau D.K."/>
            <person name="Berube E."/>
            <person name="Boissinot M."/>
            <person name="Cantin P."/>
            <person name="Raymond F."/>
            <person name="Corbeil J."/>
            <person name="Omar R.F."/>
            <person name="Bergeron M.G."/>
        </authorList>
    </citation>
    <scope>NUCLEOTIDE SEQUENCE [LARGE SCALE GENOMIC DNA]</scope>
    <source>
        <strain evidence="4 5">CCRI-19649</strain>
    </source>
</reference>
<feature type="chain" id="PRO_5038642779" evidence="1">
    <location>
        <begin position="22"/>
        <end position="443"/>
    </location>
</feature>
<dbReference type="InterPro" id="IPR022742">
    <property type="entry name" value="Hydrolase_4"/>
</dbReference>
<dbReference type="Gene3D" id="3.40.50.1820">
    <property type="entry name" value="alpha/beta hydrolase"/>
    <property type="match status" value="1"/>
</dbReference>
<feature type="signal peptide" evidence="1">
    <location>
        <begin position="1"/>
        <end position="21"/>
    </location>
</feature>
<dbReference type="GO" id="GO:0052689">
    <property type="term" value="F:carboxylic ester hydrolase activity"/>
    <property type="evidence" value="ECO:0007669"/>
    <property type="project" value="TreeGrafter"/>
</dbReference>
<dbReference type="SUPFAM" id="SSF53474">
    <property type="entry name" value="alpha/beta-Hydrolases"/>
    <property type="match status" value="1"/>
</dbReference>
<dbReference type="PROSITE" id="PS51257">
    <property type="entry name" value="PROKAR_LIPOPROTEIN"/>
    <property type="match status" value="1"/>
</dbReference>
<dbReference type="Pfam" id="PF12146">
    <property type="entry name" value="Hydrolase_4"/>
    <property type="match status" value="1"/>
</dbReference>
<dbReference type="RefSeq" id="WP_094367554.1">
    <property type="nucleotide sequence ID" value="NZ_NOJY02000011.1"/>
</dbReference>
<dbReference type="EMBL" id="NOJY02000011">
    <property type="protein sequence ID" value="RDY27668.1"/>
    <property type="molecule type" value="Genomic_DNA"/>
</dbReference>
<dbReference type="Gene3D" id="3.10.450.590">
    <property type="match status" value="1"/>
</dbReference>
<dbReference type="PANTHER" id="PTHR43265">
    <property type="entry name" value="ESTERASE ESTD"/>
    <property type="match status" value="1"/>
</dbReference>
<evidence type="ECO:0000259" key="3">
    <source>
        <dbReference type="Pfam" id="PF13026"/>
    </source>
</evidence>
<dbReference type="InterPro" id="IPR024981">
    <property type="entry name" value="DUF3887"/>
</dbReference>
<organism evidence="4 5">
    <name type="scientific">Romboutsia weinsteinii</name>
    <dbReference type="NCBI Taxonomy" id="2020949"/>
    <lineage>
        <taxon>Bacteria</taxon>
        <taxon>Bacillati</taxon>
        <taxon>Bacillota</taxon>
        <taxon>Clostridia</taxon>
        <taxon>Peptostreptococcales</taxon>
        <taxon>Peptostreptococcaceae</taxon>
        <taxon>Romboutsia</taxon>
    </lineage>
</organism>
<evidence type="ECO:0000259" key="2">
    <source>
        <dbReference type="Pfam" id="PF12146"/>
    </source>
</evidence>
<comment type="caution">
    <text evidence="4">The sequence shown here is derived from an EMBL/GenBank/DDBJ whole genome shotgun (WGS) entry which is preliminary data.</text>
</comment>
<gene>
    <name evidence="4" type="ORF">CHL78_008060</name>
</gene>
<dbReference type="OrthoDB" id="9809549at2"/>
<proteinExistence type="predicted"/>
<protein>
    <submittedName>
        <fullName evidence="4">DUF3887 domain-containing protein</fullName>
    </submittedName>
</protein>
<name>A0A371J4S2_9FIRM</name>
<dbReference type="PANTHER" id="PTHR43265:SF1">
    <property type="entry name" value="ESTERASE ESTD"/>
    <property type="match status" value="1"/>
</dbReference>
<feature type="domain" description="Serine aminopeptidase S33" evidence="2">
    <location>
        <begin position="198"/>
        <end position="412"/>
    </location>
</feature>
<evidence type="ECO:0000313" key="5">
    <source>
        <dbReference type="Proteomes" id="UP000215694"/>
    </source>
</evidence>
<sequence length="443" mass="49803">MKRKRFIFIMMSVMASLFMFGCSSPTEVSFDEDKLTNLSKQYAEEMANGEFSNIVSNFSNDIKKKLNEDTMKETWDSVIKNIGKYEGISDVSYNEQNNIATIDVILKYELNGLKLTLSYDSNNNVSSLLLNYSPIKGELSSNEKLEEQEIHIGNGDNKLDGILTLPKGTEKPPVVIMVQGSGQSDMDETIGSVANKPFKDIAHGLAENGIASIRYNKRYYQYPETASKDATIQDEVINDASLAIELAYNNLSLNNEKIFLLGHSLGGMLAPEIAKENKQVSGIISLAGSPRKLEDIIYDQNNDVVNAMTDKSDAQKAELMKQVKAEVDKVKNLKEEDKSQVILGMNSEYWISLNNINTSEILKELSIPMLFLQGEDDFQVYADVDYKQWQELCTGKDNAEFKLYPKLNHLFMKSNGKRDTTEYDIKGNVDDAVILDISSWINK</sequence>